<keyword evidence="3" id="KW-1185">Reference proteome</keyword>
<dbReference type="OrthoDB" id="9807350at2"/>
<dbReference type="Gene3D" id="3.30.70.1430">
    <property type="entry name" value="Multidrug efflux transporter AcrB pore domain"/>
    <property type="match status" value="1"/>
</dbReference>
<feature type="compositionally biased region" description="Low complexity" evidence="1">
    <location>
        <begin position="7"/>
        <end position="21"/>
    </location>
</feature>
<evidence type="ECO:0000313" key="2">
    <source>
        <dbReference type="EMBL" id="PQA71494.1"/>
    </source>
</evidence>
<organism evidence="2 3">
    <name type="scientific">Brucella oryzae</name>
    <dbReference type="NCBI Taxonomy" id="335286"/>
    <lineage>
        <taxon>Bacteria</taxon>
        <taxon>Pseudomonadati</taxon>
        <taxon>Pseudomonadota</taxon>
        <taxon>Alphaproteobacteria</taxon>
        <taxon>Hyphomicrobiales</taxon>
        <taxon>Brucellaceae</taxon>
        <taxon>Brucella/Ochrobactrum group</taxon>
        <taxon>Brucella</taxon>
    </lineage>
</organism>
<dbReference type="InterPro" id="IPR001036">
    <property type="entry name" value="Acrflvin-R"/>
</dbReference>
<reference evidence="2 3" key="1">
    <citation type="submission" date="2018-02" db="EMBL/GenBank/DDBJ databases">
        <title>Draft genome sequence of Ochrobactrum oryzae found in Brazil.</title>
        <authorList>
            <person name="Cerdeira L."/>
            <person name="Andrade F."/>
            <person name="Zacariotto T."/>
            <person name="Barbosa B."/>
            <person name="Santos S."/>
            <person name="Cassetari V."/>
            <person name="Lincopan N."/>
        </authorList>
    </citation>
    <scope>NUCLEOTIDE SEQUENCE [LARGE SCALE GENOMIC DNA]</scope>
    <source>
        <strain evidence="2 3">OA447</strain>
    </source>
</reference>
<gene>
    <name evidence="2" type="ORF">C3731_21840</name>
</gene>
<dbReference type="GO" id="GO:0016020">
    <property type="term" value="C:membrane"/>
    <property type="evidence" value="ECO:0007669"/>
    <property type="project" value="InterPro"/>
</dbReference>
<accession>A0A2S7IU04</accession>
<name>A0A2S7IU04_9HYPH</name>
<evidence type="ECO:0000256" key="1">
    <source>
        <dbReference type="SAM" id="MobiDB-lite"/>
    </source>
</evidence>
<dbReference type="Gene3D" id="3.30.70.1440">
    <property type="entry name" value="Multidrug efflux transporter AcrB pore domain"/>
    <property type="match status" value="1"/>
</dbReference>
<evidence type="ECO:0000313" key="3">
    <source>
        <dbReference type="Proteomes" id="UP000238493"/>
    </source>
</evidence>
<dbReference type="GO" id="GO:0022857">
    <property type="term" value="F:transmembrane transporter activity"/>
    <property type="evidence" value="ECO:0007669"/>
    <property type="project" value="InterPro"/>
</dbReference>
<dbReference type="AlphaFoldDB" id="A0A2S7IU04"/>
<dbReference type="Pfam" id="PF00873">
    <property type="entry name" value="ACR_tran"/>
    <property type="match status" value="1"/>
</dbReference>
<proteinExistence type="predicted"/>
<protein>
    <submittedName>
        <fullName evidence="2">Uncharacterized protein</fullName>
    </submittedName>
</protein>
<sequence>NAFPGLSNNGFTNSSNSGSVFVPLKPVEERKPPELSANELTADLHQQVGAIQDAFFAMFPPPPGPGLGTRGGFKLQREDRNGLGFKARDEATKAFLAKAYQTPELA</sequence>
<feature type="region of interest" description="Disordered" evidence="1">
    <location>
        <begin position="1"/>
        <end position="21"/>
    </location>
</feature>
<feature type="non-terminal residue" evidence="2">
    <location>
        <position position="106"/>
    </location>
</feature>
<dbReference type="EMBL" id="PTRC01000171">
    <property type="protein sequence ID" value="PQA71494.1"/>
    <property type="molecule type" value="Genomic_DNA"/>
</dbReference>
<dbReference type="RefSeq" id="WP_146097193.1">
    <property type="nucleotide sequence ID" value="NZ_PTRC01000171.1"/>
</dbReference>
<dbReference type="Proteomes" id="UP000238493">
    <property type="component" value="Unassembled WGS sequence"/>
</dbReference>
<dbReference type="SUPFAM" id="SSF82693">
    <property type="entry name" value="Multidrug efflux transporter AcrB pore domain, PN1, PN2, PC1 and PC2 subdomains"/>
    <property type="match status" value="2"/>
</dbReference>
<feature type="non-terminal residue" evidence="2">
    <location>
        <position position="1"/>
    </location>
</feature>
<comment type="caution">
    <text evidence="2">The sequence shown here is derived from an EMBL/GenBank/DDBJ whole genome shotgun (WGS) entry which is preliminary data.</text>
</comment>